<dbReference type="InterPro" id="IPR011029">
    <property type="entry name" value="DEATH-like_dom_sf"/>
</dbReference>
<gene>
    <name evidence="2" type="ORF">AAFF_G00047910</name>
</gene>
<dbReference type="Proteomes" id="UP001221898">
    <property type="component" value="Unassembled WGS sequence"/>
</dbReference>
<keyword evidence="3" id="KW-1185">Reference proteome</keyword>
<feature type="domain" description="Pyrin" evidence="1">
    <location>
        <begin position="1"/>
        <end position="66"/>
    </location>
</feature>
<dbReference type="InterPro" id="IPR004020">
    <property type="entry name" value="DAPIN"/>
</dbReference>
<dbReference type="Gene3D" id="1.10.533.10">
    <property type="entry name" value="Death Domain, Fas"/>
    <property type="match status" value="1"/>
</dbReference>
<accession>A0AAD7R1Z7</accession>
<reference evidence="2" key="1">
    <citation type="journal article" date="2023" name="Science">
        <title>Genome structures resolve the early diversification of teleost fishes.</title>
        <authorList>
            <person name="Parey E."/>
            <person name="Louis A."/>
            <person name="Montfort J."/>
            <person name="Bouchez O."/>
            <person name="Roques C."/>
            <person name="Iampietro C."/>
            <person name="Lluch J."/>
            <person name="Castinel A."/>
            <person name="Donnadieu C."/>
            <person name="Desvignes T."/>
            <person name="Floi Bucao C."/>
            <person name="Jouanno E."/>
            <person name="Wen M."/>
            <person name="Mejri S."/>
            <person name="Dirks R."/>
            <person name="Jansen H."/>
            <person name="Henkel C."/>
            <person name="Chen W.J."/>
            <person name="Zahm M."/>
            <person name="Cabau C."/>
            <person name="Klopp C."/>
            <person name="Thompson A.W."/>
            <person name="Robinson-Rechavi M."/>
            <person name="Braasch I."/>
            <person name="Lecointre G."/>
            <person name="Bobe J."/>
            <person name="Postlethwait J.H."/>
            <person name="Berthelot C."/>
            <person name="Roest Crollius H."/>
            <person name="Guiguen Y."/>
        </authorList>
    </citation>
    <scope>NUCLEOTIDE SEQUENCE</scope>
    <source>
        <strain evidence="2">NC1722</strain>
    </source>
</reference>
<name>A0AAD7R1Z7_9TELE</name>
<dbReference type="PROSITE" id="PS50824">
    <property type="entry name" value="DAPIN"/>
    <property type="match status" value="1"/>
</dbReference>
<evidence type="ECO:0000313" key="3">
    <source>
        <dbReference type="Proteomes" id="UP001221898"/>
    </source>
</evidence>
<evidence type="ECO:0000313" key="2">
    <source>
        <dbReference type="EMBL" id="KAJ8357960.1"/>
    </source>
</evidence>
<comment type="caution">
    <text evidence="2">The sequence shown here is derived from an EMBL/GenBank/DDBJ whole genome shotgun (WGS) entry which is preliminary data.</text>
</comment>
<proteinExistence type="predicted"/>
<dbReference type="AlphaFoldDB" id="A0AAD7R1Z7"/>
<dbReference type="EMBL" id="JAINUG010001279">
    <property type="protein sequence ID" value="KAJ8357960.1"/>
    <property type="molecule type" value="Genomic_DNA"/>
</dbReference>
<evidence type="ECO:0000259" key="1">
    <source>
        <dbReference type="PROSITE" id="PS50824"/>
    </source>
</evidence>
<sequence>MEGFKRKLSERQEIGFGLIEKESNMAVTQRIIDKFTKKKAIARTATVLREIDLCDQAKDLEEAYARQEHRAWLGWGHRRKSLRLQLHTDGGSCKSPTCCLFE</sequence>
<organism evidence="2 3">
    <name type="scientific">Aldrovandia affinis</name>
    <dbReference type="NCBI Taxonomy" id="143900"/>
    <lineage>
        <taxon>Eukaryota</taxon>
        <taxon>Metazoa</taxon>
        <taxon>Chordata</taxon>
        <taxon>Craniata</taxon>
        <taxon>Vertebrata</taxon>
        <taxon>Euteleostomi</taxon>
        <taxon>Actinopterygii</taxon>
        <taxon>Neopterygii</taxon>
        <taxon>Teleostei</taxon>
        <taxon>Notacanthiformes</taxon>
        <taxon>Halosauridae</taxon>
        <taxon>Aldrovandia</taxon>
    </lineage>
</organism>
<protein>
    <recommendedName>
        <fullName evidence="1">Pyrin domain-containing protein</fullName>
    </recommendedName>
</protein>